<dbReference type="PROSITE" id="PS50016">
    <property type="entry name" value="ZF_PHD_2"/>
    <property type="match status" value="1"/>
</dbReference>
<reference evidence="8" key="2">
    <citation type="submission" date="2025-05" db="UniProtKB">
        <authorList>
            <consortium name="EnsemblMetazoa"/>
        </authorList>
    </citation>
    <scope>IDENTIFICATION</scope>
    <source>
        <strain evidence="8">Foshan</strain>
    </source>
</reference>
<dbReference type="PROSITE" id="PS50994">
    <property type="entry name" value="INTEGRASE"/>
    <property type="match status" value="1"/>
</dbReference>
<dbReference type="EnsemblMetazoa" id="AALFPA23_002178.R1883">
    <property type="protein sequence ID" value="AALFPA23_002178.P1883"/>
    <property type="gene ID" value="AALFPA23_002178"/>
</dbReference>
<dbReference type="EnsemblMetazoa" id="AALFPA23_002178.R1881">
    <property type="protein sequence ID" value="AALFPA23_002178.P1881"/>
    <property type="gene ID" value="AALFPA23_002178"/>
</dbReference>
<evidence type="ECO:0000259" key="6">
    <source>
        <dbReference type="PROSITE" id="PS50016"/>
    </source>
</evidence>
<dbReference type="InterPro" id="IPR040676">
    <property type="entry name" value="DUF5641"/>
</dbReference>
<dbReference type="SMART" id="SM00249">
    <property type="entry name" value="PHD"/>
    <property type="match status" value="1"/>
</dbReference>
<evidence type="ECO:0008006" key="10">
    <source>
        <dbReference type="Google" id="ProtNLM"/>
    </source>
</evidence>
<feature type="compositionally biased region" description="Low complexity" evidence="5">
    <location>
        <begin position="1"/>
        <end position="16"/>
    </location>
</feature>
<dbReference type="GeneID" id="134285477"/>
<feature type="region of interest" description="Disordered" evidence="5">
    <location>
        <begin position="235"/>
        <end position="260"/>
    </location>
</feature>
<dbReference type="SUPFAM" id="SSF56672">
    <property type="entry name" value="DNA/RNA polymerases"/>
    <property type="match status" value="1"/>
</dbReference>
<dbReference type="Gene3D" id="3.30.420.10">
    <property type="entry name" value="Ribonuclease H-like superfamily/Ribonuclease H"/>
    <property type="match status" value="1"/>
</dbReference>
<feature type="domain" description="PHD-type" evidence="6">
    <location>
        <begin position="22"/>
        <end position="71"/>
    </location>
</feature>
<dbReference type="Gene3D" id="3.30.40.10">
    <property type="entry name" value="Zinc/RING finger domain, C3HC4 (zinc finger)"/>
    <property type="match status" value="1"/>
</dbReference>
<dbReference type="Pfam" id="PF18701">
    <property type="entry name" value="DUF5641"/>
    <property type="match status" value="1"/>
</dbReference>
<dbReference type="InterPro" id="IPR043502">
    <property type="entry name" value="DNA/RNA_pol_sf"/>
</dbReference>
<dbReference type="CDD" id="cd15489">
    <property type="entry name" value="PHD_SF"/>
    <property type="match status" value="1"/>
</dbReference>
<evidence type="ECO:0000256" key="3">
    <source>
        <dbReference type="ARBA" id="ARBA00022833"/>
    </source>
</evidence>
<feature type="region of interest" description="Disordered" evidence="5">
    <location>
        <begin position="1"/>
        <end position="22"/>
    </location>
</feature>
<dbReference type="RefSeq" id="XP_062702257.1">
    <property type="nucleotide sequence ID" value="XM_062846273.1"/>
</dbReference>
<dbReference type="InterPro" id="IPR019787">
    <property type="entry name" value="Znf_PHD-finger"/>
</dbReference>
<dbReference type="InterPro" id="IPR005312">
    <property type="entry name" value="DUF1759"/>
</dbReference>
<dbReference type="SUPFAM" id="SSF57903">
    <property type="entry name" value="FYVE/PHD zinc finger"/>
    <property type="match status" value="1"/>
</dbReference>
<dbReference type="EnsemblMetazoa" id="AALFPA23_002178.R1882">
    <property type="protein sequence ID" value="AALFPA23_002178.P1882"/>
    <property type="gene ID" value="AALFPA23_002178"/>
</dbReference>
<evidence type="ECO:0000313" key="9">
    <source>
        <dbReference type="Proteomes" id="UP000069940"/>
    </source>
</evidence>
<proteinExistence type="predicted"/>
<keyword evidence="1" id="KW-0479">Metal-binding</keyword>
<dbReference type="PANTHER" id="PTHR47331">
    <property type="entry name" value="PHD-TYPE DOMAIN-CONTAINING PROTEIN"/>
    <property type="match status" value="1"/>
</dbReference>
<dbReference type="InterPro" id="IPR012337">
    <property type="entry name" value="RNaseH-like_sf"/>
</dbReference>
<keyword evidence="3" id="KW-0862">Zinc</keyword>
<feature type="region of interest" description="Disordered" evidence="5">
    <location>
        <begin position="2068"/>
        <end position="2112"/>
    </location>
</feature>
<feature type="region of interest" description="Disordered" evidence="5">
    <location>
        <begin position="631"/>
        <end position="652"/>
    </location>
</feature>
<evidence type="ECO:0000259" key="7">
    <source>
        <dbReference type="PROSITE" id="PS50994"/>
    </source>
</evidence>
<protein>
    <recommendedName>
        <fullName evidence="10">Endonuclease</fullName>
    </recommendedName>
</protein>
<feature type="domain" description="Integrase catalytic" evidence="7">
    <location>
        <begin position="1760"/>
        <end position="1946"/>
    </location>
</feature>
<feature type="compositionally biased region" description="Polar residues" evidence="5">
    <location>
        <begin position="632"/>
        <end position="647"/>
    </location>
</feature>
<dbReference type="PROSITE" id="PS01359">
    <property type="entry name" value="ZF_PHD_1"/>
    <property type="match status" value="1"/>
</dbReference>
<feature type="compositionally biased region" description="Basic and acidic residues" evidence="5">
    <location>
        <begin position="2084"/>
        <end position="2096"/>
    </location>
</feature>
<dbReference type="RefSeq" id="XP_062702256.1">
    <property type="nucleotide sequence ID" value="XM_062846272.1"/>
</dbReference>
<accession>A0ABM1XRL4</accession>
<dbReference type="InterPro" id="IPR013083">
    <property type="entry name" value="Znf_RING/FYVE/PHD"/>
</dbReference>
<organism evidence="8 9">
    <name type="scientific">Aedes albopictus</name>
    <name type="common">Asian tiger mosquito</name>
    <name type="synonym">Stegomyia albopicta</name>
    <dbReference type="NCBI Taxonomy" id="7160"/>
    <lineage>
        <taxon>Eukaryota</taxon>
        <taxon>Metazoa</taxon>
        <taxon>Ecdysozoa</taxon>
        <taxon>Arthropoda</taxon>
        <taxon>Hexapoda</taxon>
        <taxon>Insecta</taxon>
        <taxon>Pterygota</taxon>
        <taxon>Neoptera</taxon>
        <taxon>Endopterygota</taxon>
        <taxon>Diptera</taxon>
        <taxon>Nematocera</taxon>
        <taxon>Culicoidea</taxon>
        <taxon>Culicidae</taxon>
        <taxon>Culicinae</taxon>
        <taxon>Aedini</taxon>
        <taxon>Aedes</taxon>
        <taxon>Stegomyia</taxon>
    </lineage>
</organism>
<dbReference type="Gene3D" id="3.30.70.270">
    <property type="match status" value="1"/>
</dbReference>
<evidence type="ECO:0000313" key="8">
    <source>
        <dbReference type="EnsemblMetazoa" id="AALFPA23_002178.P1882"/>
    </source>
</evidence>
<name>A0ABM1XRL4_AEDAL</name>
<dbReference type="Pfam" id="PF00078">
    <property type="entry name" value="RVT_1"/>
    <property type="match status" value="1"/>
</dbReference>
<sequence>MSNPIAPSNNSNPATPDNKDESNGCVCCDRPETVDDCVQCDQCNGWWHMRCAEVTTSVADRSWTCSHCLPLSVTSRTTTSSIRAARLALKKKLLEEQQAMEQRHLAEKYKLLEEELNEMDETGSNRSRISKRTSLENVEQWQRKCAKYAEAVHRPQPTDQLAKVASALQLPPNEPEGDSECTAAGPAVDPNTHETEPNKPTAEGLASAEMVQRGGPSETVTGGRHEVTFHKPTLNSTVKSSSFPASGRVKGDPQRSTGAIPRTAQKHQEVVNATGNVDPQVPPVAPQGKPLLNPSIPQNSENSLQQMMKQFGSLAPYATVSLNRTSESNILPKSGTSVGFQPPANPIITPGLVPHAAELPNVGPSPPANSIPYSGLVPPLAGLPNVGQVPQVNPVQYAGQVPPLVGLPNVGYLPQAYPVQCAGQVPPPSGLPTVDQFTPSPSQLAARQVMSRELPTFSGDPADWPIFISSFTNSSLACGYNSAENLARLQRCLKGPAYESVRSRLLLPESVPQVIDTLRLLYGRPELLISAQLQKVRSVPAPKAEKLETIIDFGIAVRSLCDHLEAAGQQEHLSNPTLLMELVEKLPAHTKLQWADYMQHHPVVNLKVFGDFMLRVVTAVSRVTMYVGGDSGNQQKTKQKGTVNAHISETGPESELVREKERVCVCCKKPGHRIADCSTFKSYTVDNRWKFAQNNGLCRSCLNTHGRRICRNAMQCGIDGCEYRHHTLLHSNRSSATERPTQGMSTVQNHTHRQYKQVLLFRIIPVVVSGPRGTVETFAFLDDGSDLSLIERSLVEQLGIDGWTKPLCLKWTGNVTRVESESKQVRISIQGVSSQKQHSLNDIRTVKELTLPEQSLNYDELCQRYRYLQGLPIVSYEKAVPRLLIGVNNANLTVPLQVREGRQSEPIAVKTRLGWCIFGGSPKDSTHFKTHSLNLHACECENVQELHNTVKDYFTVEDAGVKPTAALESEEDKRARIIMERTTLRVGKQFKTGLLWKYDNIEFPDSYTMAIKRLECLERKMIQDPELAVNLKKQIAEYQTKGYAYRATEKELTEADPKKVWYLPLGVVTNPRKPGKVRLIWDAAAKVDGISLNTMLLKGPDQLTSLPAVLSRFRQYKVGVSADIKEMFHQLLICEEDRHSQRFLFRSDPLDQVEIYVMNVATFGSTCSPASAQYVKNRNAEEFINNYPRAVEGILKNHYVDDYLDSFENEEEAERVAQEIRLIHQEGGFQLRNWLSNSVEVLRGLNEENPEESKSLCLPATEYGDRVLGMLWQTAEDNLCFSIKMKEEIQKVIDSRERPTKRQVLKCLMGIFDPLGLLAVYLVHGKILLQDVWRTGLQWDERLPEEIFDRWIRWTDLFCKIEDLRIPRCYFKNATVQTYEQLQLHVFVDASEAAFSAVAYFRVMNTNGEAECSIVAAKTKVAPLKPLSIPRLELQAAVLGSRLMAFVQEIHSVEVKKRFLWSDSATVLAWLRADHRRYKQYVACRIGELLSTTDVAEWQWIPSKLNPADAATKWGTKPLPGATDEWFTGPEFLRFPEENWPRQVKLSVQPEEELRPCFFVKESTIPEVIVDFSRFSKWRKLLGAVAYLHRFIENCRRRLRGEQLELLYLSQEDLKRAKNTIVRLVQWQEFPDEMVLLSKGQGELPKTSSLFQLTPTIDECGVLRIDGRIGAATYTPFDTRFPVILSKKHPVTKLIVEDFHRTFLHGNSETVVNEIRQYYHVSRLRTVVKQVAATCQWCKVKKATPKVPRMAPLPVARLSSFTRPFTHIGIDFFGPLLVKVGRSTPKRWICLFTCLTTRAVHVEVAHSLSTNSCVQCVRRFIGRRGAPAEIYTDNGTNFQGAERLLQEQLRGIHGELAATFTNTNTKWIFIPPAAPHMGGAWERMVRSVKSAMEAAYNNDRKLDDEGLETLVIEAESIVNSRPLTYLPLEAAETEALTPNHFLLGSSTGVRQPAVPFSDPTTALKNTWTQIQHQLDVFWKRWIREYLPMLTKRMKWFGEVAPIAVGDLVLIVDDARRNGWTRGRVQDVVKAEDGRIRQAVIQTARGIVRRPVSKLAVLEVELDGKTGTGGQCYGGEDVTASTSPRCDRNRTRAKHAETSTVRESQQTEHQSVL</sequence>
<dbReference type="PANTHER" id="PTHR47331:SF1">
    <property type="entry name" value="GAG-LIKE PROTEIN"/>
    <property type="match status" value="1"/>
</dbReference>
<feature type="compositionally biased region" description="Polar residues" evidence="5">
    <location>
        <begin position="235"/>
        <end position="244"/>
    </location>
</feature>
<dbReference type="InterPro" id="IPR001965">
    <property type="entry name" value="Znf_PHD"/>
</dbReference>
<dbReference type="Proteomes" id="UP000069940">
    <property type="component" value="Unassembled WGS sequence"/>
</dbReference>
<dbReference type="InterPro" id="IPR043128">
    <property type="entry name" value="Rev_trsase/Diguanyl_cyclase"/>
</dbReference>
<dbReference type="Pfam" id="PF05380">
    <property type="entry name" value="Peptidase_A17"/>
    <property type="match status" value="1"/>
</dbReference>
<dbReference type="SUPFAM" id="SSF53098">
    <property type="entry name" value="Ribonuclease H-like"/>
    <property type="match status" value="1"/>
</dbReference>
<dbReference type="RefSeq" id="XP_062702258.1">
    <property type="nucleotide sequence ID" value="XM_062846274.1"/>
</dbReference>
<evidence type="ECO:0000256" key="4">
    <source>
        <dbReference type="PROSITE-ProRule" id="PRU00146"/>
    </source>
</evidence>
<dbReference type="CDD" id="cd01644">
    <property type="entry name" value="RT_pepA17"/>
    <property type="match status" value="1"/>
</dbReference>
<evidence type="ECO:0000256" key="1">
    <source>
        <dbReference type="ARBA" id="ARBA00022723"/>
    </source>
</evidence>
<feature type="region of interest" description="Disordered" evidence="5">
    <location>
        <begin position="170"/>
        <end position="205"/>
    </location>
</feature>
<dbReference type="InterPro" id="IPR011011">
    <property type="entry name" value="Znf_FYVE_PHD"/>
</dbReference>
<dbReference type="InterPro" id="IPR019786">
    <property type="entry name" value="Zinc_finger_PHD-type_CS"/>
</dbReference>
<dbReference type="InterPro" id="IPR036397">
    <property type="entry name" value="RNaseH_sf"/>
</dbReference>
<evidence type="ECO:0000256" key="2">
    <source>
        <dbReference type="ARBA" id="ARBA00022771"/>
    </source>
</evidence>
<keyword evidence="9" id="KW-1185">Reference proteome</keyword>
<dbReference type="Gene3D" id="3.10.10.10">
    <property type="entry name" value="HIV Type 1 Reverse Transcriptase, subunit A, domain 1"/>
    <property type="match status" value="1"/>
</dbReference>
<reference evidence="9" key="1">
    <citation type="journal article" date="2015" name="Proc. Natl. Acad. Sci. U.S.A.">
        <title>Genome sequence of the Asian Tiger mosquito, Aedes albopictus, reveals insights into its biology, genetics, and evolution.</title>
        <authorList>
            <person name="Chen X.G."/>
            <person name="Jiang X."/>
            <person name="Gu J."/>
            <person name="Xu M."/>
            <person name="Wu Y."/>
            <person name="Deng Y."/>
            <person name="Zhang C."/>
            <person name="Bonizzoni M."/>
            <person name="Dermauw W."/>
            <person name="Vontas J."/>
            <person name="Armbruster P."/>
            <person name="Huang X."/>
            <person name="Yang Y."/>
            <person name="Zhang H."/>
            <person name="He W."/>
            <person name="Peng H."/>
            <person name="Liu Y."/>
            <person name="Wu K."/>
            <person name="Chen J."/>
            <person name="Lirakis M."/>
            <person name="Topalis P."/>
            <person name="Van Leeuwen T."/>
            <person name="Hall A.B."/>
            <person name="Jiang X."/>
            <person name="Thorpe C."/>
            <person name="Mueller R.L."/>
            <person name="Sun C."/>
            <person name="Waterhouse R.M."/>
            <person name="Yan G."/>
            <person name="Tu Z.J."/>
            <person name="Fang X."/>
            <person name="James A.A."/>
        </authorList>
    </citation>
    <scope>NUCLEOTIDE SEQUENCE [LARGE SCALE GENOMIC DNA]</scope>
    <source>
        <strain evidence="9">Foshan</strain>
    </source>
</reference>
<dbReference type="InterPro" id="IPR000477">
    <property type="entry name" value="RT_dom"/>
</dbReference>
<dbReference type="InterPro" id="IPR008042">
    <property type="entry name" value="Retrotrans_Pao"/>
</dbReference>
<dbReference type="EnsemblMetazoa" id="AALFPA23_002178.R1880">
    <property type="protein sequence ID" value="AALFPA23_002178.P1880"/>
    <property type="gene ID" value="AALFPA23_002178"/>
</dbReference>
<dbReference type="Pfam" id="PF03564">
    <property type="entry name" value="DUF1759"/>
    <property type="match status" value="1"/>
</dbReference>
<feature type="compositionally biased region" description="Polar residues" evidence="5">
    <location>
        <begin position="2097"/>
        <end position="2112"/>
    </location>
</feature>
<dbReference type="RefSeq" id="XP_062702259.1">
    <property type="nucleotide sequence ID" value="XM_062846275.1"/>
</dbReference>
<evidence type="ECO:0000256" key="5">
    <source>
        <dbReference type="SAM" id="MobiDB-lite"/>
    </source>
</evidence>
<keyword evidence="2 4" id="KW-0863">Zinc-finger</keyword>
<dbReference type="InterPro" id="IPR001584">
    <property type="entry name" value="Integrase_cat-core"/>
</dbReference>